<reference evidence="3 4" key="1">
    <citation type="journal article" date="2025" name="Microbiol. Resour. Announc.">
        <title>Draft genome sequences for Neonectria magnoliae and Neonectria punicea, canker pathogens of Liriodendron tulipifera and Acer saccharum in West Virginia.</title>
        <authorList>
            <person name="Petronek H.M."/>
            <person name="Kasson M.T."/>
            <person name="Metheny A.M."/>
            <person name="Stauder C.M."/>
            <person name="Lovett B."/>
            <person name="Lynch S.C."/>
            <person name="Garnas J.R."/>
            <person name="Kasson L.R."/>
            <person name="Stajich J.E."/>
        </authorList>
    </citation>
    <scope>NUCLEOTIDE SEQUENCE [LARGE SCALE GENOMIC DNA]</scope>
    <source>
        <strain evidence="3 4">NRRL 64653</strain>
    </source>
</reference>
<evidence type="ECO:0000259" key="2">
    <source>
        <dbReference type="Pfam" id="PF02894"/>
    </source>
</evidence>
<protein>
    <recommendedName>
        <fullName evidence="5">Gfo/Idh/MocA-like oxidoreductase N-terminal domain-containing protein</fullName>
    </recommendedName>
</protein>
<dbReference type="InterPro" id="IPR000683">
    <property type="entry name" value="Gfo/Idh/MocA-like_OxRdtase_N"/>
</dbReference>
<organism evidence="3 4">
    <name type="scientific">Neonectria punicea</name>
    <dbReference type="NCBI Taxonomy" id="979145"/>
    <lineage>
        <taxon>Eukaryota</taxon>
        <taxon>Fungi</taxon>
        <taxon>Dikarya</taxon>
        <taxon>Ascomycota</taxon>
        <taxon>Pezizomycotina</taxon>
        <taxon>Sordariomycetes</taxon>
        <taxon>Hypocreomycetidae</taxon>
        <taxon>Hypocreales</taxon>
        <taxon>Nectriaceae</taxon>
        <taxon>Neonectria</taxon>
    </lineage>
</organism>
<gene>
    <name evidence="3" type="ORF">QQX98_009008</name>
</gene>
<evidence type="ECO:0000313" key="4">
    <source>
        <dbReference type="Proteomes" id="UP001498476"/>
    </source>
</evidence>
<sequence>MTLSRRVGVGIVGAGEVFQVCHGPCLLLMSDRYKVESIFDISKQNAAHCAAKFKVPTIAANAEEVINNPSVDVVFVLTSDDSHEPVVISAVQAGKFVMVEKPITLSVPSAERIIAAEKAVSSSPRIFVGYMRRYAPSYVQAFKREVASIPRILYARVRDFSGPNAKFVNESGTFSVKNVDFPPTAEAERDARLDVLYKEAFPGLEITDERKKMCRFLGSLGSHDISLMRETLGFPEAVVGVTANDPFYSALFAYKNKDGTPFSVTYESGIDGVPVFDAHLAVYGAKKRVSIKYASPYVKGLPIMVEVDELNEAGENQKREILSSYEDAYTAELKVLYDFIVNDKPIKTTAEDALQDLRLYSMMYARKESS</sequence>
<keyword evidence="4" id="KW-1185">Reference proteome</keyword>
<comment type="caution">
    <text evidence="3">The sequence shown here is derived from an EMBL/GenBank/DDBJ whole genome shotgun (WGS) entry which is preliminary data.</text>
</comment>
<dbReference type="Gene3D" id="3.30.360.10">
    <property type="entry name" value="Dihydrodipicolinate Reductase, domain 2"/>
    <property type="match status" value="1"/>
</dbReference>
<evidence type="ECO:0000313" key="3">
    <source>
        <dbReference type="EMBL" id="KAK7408822.1"/>
    </source>
</evidence>
<name>A0ABR1GTK8_9HYPO</name>
<evidence type="ECO:0008006" key="5">
    <source>
        <dbReference type="Google" id="ProtNLM"/>
    </source>
</evidence>
<proteinExistence type="predicted"/>
<dbReference type="PANTHER" id="PTHR42840:SF7">
    <property type="entry name" value="BINDING ROSSMANN FOLD OXIDOREDUCTASE, PUTATIVE (AFU_ORTHOLOGUE AFUA_4G10190)-RELATED"/>
    <property type="match status" value="1"/>
</dbReference>
<dbReference type="InterPro" id="IPR036291">
    <property type="entry name" value="NAD(P)-bd_dom_sf"/>
</dbReference>
<dbReference type="Pfam" id="PF01408">
    <property type="entry name" value="GFO_IDH_MocA"/>
    <property type="match status" value="1"/>
</dbReference>
<dbReference type="InterPro" id="IPR004104">
    <property type="entry name" value="Gfo/Idh/MocA-like_OxRdtase_C"/>
</dbReference>
<dbReference type="Gene3D" id="3.40.50.720">
    <property type="entry name" value="NAD(P)-binding Rossmann-like Domain"/>
    <property type="match status" value="1"/>
</dbReference>
<dbReference type="EMBL" id="JAZAVJ010000172">
    <property type="protein sequence ID" value="KAK7408822.1"/>
    <property type="molecule type" value="Genomic_DNA"/>
</dbReference>
<accession>A0ABR1GTK8</accession>
<dbReference type="Proteomes" id="UP001498476">
    <property type="component" value="Unassembled WGS sequence"/>
</dbReference>
<feature type="domain" description="Gfo/Idh/MocA-like oxidoreductase N-terminal" evidence="1">
    <location>
        <begin position="8"/>
        <end position="119"/>
    </location>
</feature>
<dbReference type="PANTHER" id="PTHR42840">
    <property type="entry name" value="NAD(P)-BINDING ROSSMANN-FOLD SUPERFAMILY PROTEIN-RELATED"/>
    <property type="match status" value="1"/>
</dbReference>
<dbReference type="Pfam" id="PF02894">
    <property type="entry name" value="GFO_IDH_MocA_C"/>
    <property type="match status" value="1"/>
</dbReference>
<feature type="domain" description="Gfo/Idh/MocA-like oxidoreductase C-terminal" evidence="2">
    <location>
        <begin position="210"/>
        <end position="366"/>
    </location>
</feature>
<evidence type="ECO:0000259" key="1">
    <source>
        <dbReference type="Pfam" id="PF01408"/>
    </source>
</evidence>
<dbReference type="SUPFAM" id="SSF51735">
    <property type="entry name" value="NAD(P)-binding Rossmann-fold domains"/>
    <property type="match status" value="1"/>
</dbReference>